<dbReference type="InterPro" id="IPR036873">
    <property type="entry name" value="Rhodanese-like_dom_sf"/>
</dbReference>
<dbReference type="Gene3D" id="3.40.250.10">
    <property type="entry name" value="Rhodanese-like domain"/>
    <property type="match status" value="2"/>
</dbReference>
<dbReference type="PROSITE" id="PS50206">
    <property type="entry name" value="RHODANESE_3"/>
    <property type="match status" value="2"/>
</dbReference>
<keyword evidence="1 4" id="KW-0808">Transferase</keyword>
<evidence type="ECO:0000256" key="1">
    <source>
        <dbReference type="ARBA" id="ARBA00022679"/>
    </source>
</evidence>
<protein>
    <submittedName>
        <fullName evidence="4">Sulfurtransferase</fullName>
        <ecNumber evidence="4">2.8.1.-</ecNumber>
    </submittedName>
</protein>
<accession>A0ABW5EHP9</accession>
<dbReference type="CDD" id="cd01449">
    <property type="entry name" value="TST_Repeat_2"/>
    <property type="match status" value="1"/>
</dbReference>
<gene>
    <name evidence="4" type="ORF">ACFSKX_14045</name>
</gene>
<keyword evidence="5" id="KW-1185">Reference proteome</keyword>
<proteinExistence type="predicted"/>
<feature type="domain" description="Rhodanese" evidence="3">
    <location>
        <begin position="21"/>
        <end position="140"/>
    </location>
</feature>
<organism evidence="4 5">
    <name type="scientific">Microbulbifer halophilus</name>
    <dbReference type="NCBI Taxonomy" id="453963"/>
    <lineage>
        <taxon>Bacteria</taxon>
        <taxon>Pseudomonadati</taxon>
        <taxon>Pseudomonadota</taxon>
        <taxon>Gammaproteobacteria</taxon>
        <taxon>Cellvibrionales</taxon>
        <taxon>Microbulbiferaceae</taxon>
        <taxon>Microbulbifer</taxon>
    </lineage>
</organism>
<name>A0ABW5EHP9_9GAMM</name>
<dbReference type="InterPro" id="IPR001763">
    <property type="entry name" value="Rhodanese-like_dom"/>
</dbReference>
<dbReference type="RefSeq" id="WP_265722314.1">
    <property type="nucleotide sequence ID" value="NZ_JAPIVK010000021.1"/>
</dbReference>
<dbReference type="PANTHER" id="PTHR11364:SF27">
    <property type="entry name" value="SULFURTRANSFERASE"/>
    <property type="match status" value="1"/>
</dbReference>
<dbReference type="SMART" id="SM00450">
    <property type="entry name" value="RHOD"/>
    <property type="match status" value="2"/>
</dbReference>
<dbReference type="EC" id="2.8.1.-" evidence="4"/>
<feature type="domain" description="Rhodanese" evidence="3">
    <location>
        <begin position="173"/>
        <end position="276"/>
    </location>
</feature>
<dbReference type="PANTHER" id="PTHR11364">
    <property type="entry name" value="THIOSULFATE SULFERTANSFERASE"/>
    <property type="match status" value="1"/>
</dbReference>
<reference evidence="5" key="1">
    <citation type="journal article" date="2019" name="Int. J. Syst. Evol. Microbiol.">
        <title>The Global Catalogue of Microorganisms (GCM) 10K type strain sequencing project: providing services to taxonomists for standard genome sequencing and annotation.</title>
        <authorList>
            <consortium name="The Broad Institute Genomics Platform"/>
            <consortium name="The Broad Institute Genome Sequencing Center for Infectious Disease"/>
            <person name="Wu L."/>
            <person name="Ma J."/>
        </authorList>
    </citation>
    <scope>NUCLEOTIDE SEQUENCE [LARGE SCALE GENOMIC DNA]</scope>
    <source>
        <strain evidence="5">KCTC 12848</strain>
    </source>
</reference>
<evidence type="ECO:0000256" key="2">
    <source>
        <dbReference type="ARBA" id="ARBA00022737"/>
    </source>
</evidence>
<evidence type="ECO:0000313" key="5">
    <source>
        <dbReference type="Proteomes" id="UP001597425"/>
    </source>
</evidence>
<evidence type="ECO:0000313" key="4">
    <source>
        <dbReference type="EMBL" id="MFD2311545.1"/>
    </source>
</evidence>
<dbReference type="GO" id="GO:0016740">
    <property type="term" value="F:transferase activity"/>
    <property type="evidence" value="ECO:0007669"/>
    <property type="project" value="UniProtKB-KW"/>
</dbReference>
<keyword evidence="2" id="KW-0677">Repeat</keyword>
<sequence>MCEEPVIEARQLADLLPQSGDESGPVVLDCRYDLADPHAGEQAFANSRIPGARYASLHRDLSGPLQRFGGRHPLPPADRFQRFARAAEIDRDSFVVLYDDSRIAFAARAWWLLHHFGHRRMAILDGGFSAWRAAGLPVETGESQKVKAAEGNFIAEPETGTLVDHETIYRNLDNPPWQLIDARDAPRFAGTEEPLDPIAGHIPTAVNKPWRGVTREDGTIKSRGELREHWRDIPADEQLLNYCGSGVTACVNLFSLHLIGRTDTLLYPGSWSDWCARMLFPTGNEQSEPAVHNEQLATR</sequence>
<dbReference type="SUPFAM" id="SSF52821">
    <property type="entry name" value="Rhodanese/Cell cycle control phosphatase"/>
    <property type="match status" value="2"/>
</dbReference>
<dbReference type="InterPro" id="IPR045078">
    <property type="entry name" value="TST/MPST-like"/>
</dbReference>
<comment type="caution">
    <text evidence="4">The sequence shown here is derived from an EMBL/GenBank/DDBJ whole genome shotgun (WGS) entry which is preliminary data.</text>
</comment>
<dbReference type="CDD" id="cd01448">
    <property type="entry name" value="TST_Repeat_1"/>
    <property type="match status" value="1"/>
</dbReference>
<dbReference type="Proteomes" id="UP001597425">
    <property type="component" value="Unassembled WGS sequence"/>
</dbReference>
<dbReference type="Pfam" id="PF00581">
    <property type="entry name" value="Rhodanese"/>
    <property type="match status" value="2"/>
</dbReference>
<dbReference type="EMBL" id="JBHUJD010000019">
    <property type="protein sequence ID" value="MFD2311545.1"/>
    <property type="molecule type" value="Genomic_DNA"/>
</dbReference>
<evidence type="ECO:0000259" key="3">
    <source>
        <dbReference type="PROSITE" id="PS50206"/>
    </source>
</evidence>